<reference evidence="19 20" key="1">
    <citation type="journal article" date="2015" name="Antonie Van Leeuwenhoek">
        <title>Lampropedia puyangensis sp. nov., isolated from symptomatic bark of Populus ? euramericana canker and emended description of Lampropedia hyalina (Ehrenberg 1832) Lee et al. 2004.</title>
        <authorList>
            <person name="Li Y."/>
            <person name="Wang T."/>
            <person name="Piao C.G."/>
            <person name="Wang L.F."/>
            <person name="Tian G.Z."/>
            <person name="Zhu T.H."/>
            <person name="Guo M.W."/>
        </authorList>
    </citation>
    <scope>NUCLEOTIDE SEQUENCE [LARGE SCALE GENOMIC DNA]</scope>
    <source>
        <strain evidence="19 20">2-bin</strain>
    </source>
</reference>
<comment type="caution">
    <text evidence="19">The sequence shown here is derived from an EMBL/GenBank/DDBJ whole genome shotgun (WGS) entry which is preliminary data.</text>
</comment>
<protein>
    <submittedName>
        <fullName evidence="19">TonB-dependent siderophore receptor</fullName>
    </submittedName>
</protein>
<dbReference type="FunFam" id="2.170.130.10:FF:000010">
    <property type="entry name" value="Ferripyoverdine receptor"/>
    <property type="match status" value="1"/>
</dbReference>
<dbReference type="InterPro" id="IPR010917">
    <property type="entry name" value="TonB_rcpt_CS"/>
</dbReference>
<sequence>MGISVLGLSLVPAAAQAQSNSSAPANQATSAQHYSIPASSLSEALRAFASAAGVELTVDGTLVAGKQSSGLNNSYSVAEGFAALLGRHNLQAVRQTNGSYVVVGRSVSTQDRSADSHTLPTVEVTASTLGVSTDGTGSYAARAVSIGKGEQALKDIPQSVSVVTRQLMDEQNATSVYDALESTTGITLLQSPQGGKYIYSRGFDITMLQYDGVNVQRLYGRSSNYNGGTAIYDRAEILRGSAGLLQGGGDPGGAINLARKRPLRQGGVNATAKAGSWDRYGAQVDGSAALNADGSLRARAVIDTDRGHSFIDQVNHRNNTLYGTVEYDLSTQTQASIGASYETFKGRPFISGLPRYNNGTDIDLPRSTFLGAAWNRQDNATKTVYADLSHQFNDQWRAKVSAIHVQEDLFLKYAASQRTIVPGSTQGGTVSLMTDASQKAWGIDANVTGAFEVLGRQHEVVLGTSYNHTRVNTDYSSKTPFVPIDVFAPDPYRAEPGDDEIRYANTENRLATTRQIGAYGALRLQLSEPLKLVLGGRMGSYKTIWDTTVTTAGVANPSSTLQDNNRFMPFAGVIYALNTDWSAYASYADIFNPQWSLDAAGNNLKPIRGSTYEMGVKGQLWGGRANTSFALYRVDQKNRATEDIASGPDCRDGYYCYSDDGRVRSQGFDAEISGELTRGWNVFAGYTFNRNTYERDINNEGLDFNTYTPKHLLRVWTTYRLPGALNAFTVGGGVDTQSASYRKIGAVRINAPGRAVWNSYVRYQVNDQWQLALNFNNMFDKRYYTSIGNLVNSSHYGDPRNVMLSLRASF</sequence>
<evidence type="ECO:0000256" key="11">
    <source>
        <dbReference type="ARBA" id="ARBA00023136"/>
    </source>
</evidence>
<dbReference type="Gene3D" id="2.170.130.10">
    <property type="entry name" value="TonB-dependent receptor, plug domain"/>
    <property type="match status" value="1"/>
</dbReference>
<evidence type="ECO:0000256" key="14">
    <source>
        <dbReference type="PROSITE-ProRule" id="PRU01360"/>
    </source>
</evidence>
<feature type="short sequence motif" description="TonB C-terminal box" evidence="15">
    <location>
        <begin position="793"/>
        <end position="810"/>
    </location>
</feature>
<dbReference type="PROSITE" id="PS52016">
    <property type="entry name" value="TONB_DEPENDENT_REC_3"/>
    <property type="match status" value="1"/>
</dbReference>
<organism evidence="19 20">
    <name type="scientific">Lampropedia puyangensis</name>
    <dbReference type="NCBI Taxonomy" id="1330072"/>
    <lineage>
        <taxon>Bacteria</taxon>
        <taxon>Pseudomonadati</taxon>
        <taxon>Pseudomonadota</taxon>
        <taxon>Betaproteobacteria</taxon>
        <taxon>Burkholderiales</taxon>
        <taxon>Comamonadaceae</taxon>
        <taxon>Lampropedia</taxon>
    </lineage>
</organism>
<evidence type="ECO:0000256" key="5">
    <source>
        <dbReference type="ARBA" id="ARBA00022496"/>
    </source>
</evidence>
<evidence type="ECO:0000256" key="2">
    <source>
        <dbReference type="ARBA" id="ARBA00009810"/>
    </source>
</evidence>
<evidence type="ECO:0000256" key="17">
    <source>
        <dbReference type="SAM" id="SignalP"/>
    </source>
</evidence>
<dbReference type="SMART" id="SM00965">
    <property type="entry name" value="STN"/>
    <property type="match status" value="1"/>
</dbReference>
<evidence type="ECO:0000256" key="7">
    <source>
        <dbReference type="ARBA" id="ARBA00022729"/>
    </source>
</evidence>
<dbReference type="PANTHER" id="PTHR32552:SF74">
    <property type="entry name" value="HYDROXAMATE SIDEROPHORE RECEPTOR FHUE"/>
    <property type="match status" value="1"/>
</dbReference>
<dbReference type="GO" id="GO:0015344">
    <property type="term" value="F:siderophore uptake transmembrane transporter activity"/>
    <property type="evidence" value="ECO:0007669"/>
    <property type="project" value="TreeGrafter"/>
</dbReference>
<keyword evidence="11 14" id="KW-0472">Membrane</keyword>
<evidence type="ECO:0000256" key="13">
    <source>
        <dbReference type="ARBA" id="ARBA00023237"/>
    </source>
</evidence>
<dbReference type="EMBL" id="STFG01000006">
    <property type="protein sequence ID" value="THU02605.1"/>
    <property type="molecule type" value="Genomic_DNA"/>
</dbReference>
<keyword evidence="6 14" id="KW-0812">Transmembrane</keyword>
<keyword evidence="8" id="KW-0408">Iron</keyword>
<dbReference type="SUPFAM" id="SSF56935">
    <property type="entry name" value="Porins"/>
    <property type="match status" value="1"/>
</dbReference>
<dbReference type="Gene3D" id="2.40.170.20">
    <property type="entry name" value="TonB-dependent receptor, beta-barrel domain"/>
    <property type="match status" value="1"/>
</dbReference>
<dbReference type="NCBIfam" id="TIGR01783">
    <property type="entry name" value="TonB-siderophor"/>
    <property type="match status" value="1"/>
</dbReference>
<feature type="chain" id="PRO_5020356794" evidence="17">
    <location>
        <begin position="18"/>
        <end position="810"/>
    </location>
</feature>
<evidence type="ECO:0000256" key="1">
    <source>
        <dbReference type="ARBA" id="ARBA00004571"/>
    </source>
</evidence>
<evidence type="ECO:0000256" key="6">
    <source>
        <dbReference type="ARBA" id="ARBA00022692"/>
    </source>
</evidence>
<keyword evidence="7 17" id="KW-0732">Signal</keyword>
<dbReference type="InterPro" id="IPR000531">
    <property type="entry name" value="Beta-barrel_TonB"/>
</dbReference>
<dbReference type="InterPro" id="IPR039426">
    <property type="entry name" value="TonB-dep_rcpt-like"/>
</dbReference>
<evidence type="ECO:0000256" key="3">
    <source>
        <dbReference type="ARBA" id="ARBA00022448"/>
    </source>
</evidence>
<keyword evidence="12 19" id="KW-0675">Receptor</keyword>
<keyword evidence="9" id="KW-0406">Ion transport</keyword>
<keyword evidence="4 14" id="KW-1134">Transmembrane beta strand</keyword>
<feature type="signal peptide" evidence="17">
    <location>
        <begin position="1"/>
        <end position="17"/>
    </location>
</feature>
<evidence type="ECO:0000313" key="19">
    <source>
        <dbReference type="EMBL" id="THU02605.1"/>
    </source>
</evidence>
<dbReference type="PANTHER" id="PTHR32552">
    <property type="entry name" value="FERRICHROME IRON RECEPTOR-RELATED"/>
    <property type="match status" value="1"/>
</dbReference>
<evidence type="ECO:0000256" key="9">
    <source>
        <dbReference type="ARBA" id="ARBA00023065"/>
    </source>
</evidence>
<evidence type="ECO:0000256" key="10">
    <source>
        <dbReference type="ARBA" id="ARBA00023077"/>
    </source>
</evidence>
<dbReference type="GO" id="GO:0038023">
    <property type="term" value="F:signaling receptor activity"/>
    <property type="evidence" value="ECO:0007669"/>
    <property type="project" value="InterPro"/>
</dbReference>
<keyword evidence="5" id="KW-0410">Iron transport</keyword>
<dbReference type="GO" id="GO:0015891">
    <property type="term" value="P:siderophore transport"/>
    <property type="evidence" value="ECO:0007669"/>
    <property type="project" value="InterPro"/>
</dbReference>
<keyword evidence="13 14" id="KW-0998">Cell outer membrane</keyword>
<gene>
    <name evidence="19" type="ORF">E9531_07490</name>
</gene>
<dbReference type="InterPro" id="IPR037066">
    <property type="entry name" value="Plug_dom_sf"/>
</dbReference>
<dbReference type="InterPro" id="IPR010105">
    <property type="entry name" value="TonB_sidphr_rcpt"/>
</dbReference>
<evidence type="ECO:0000259" key="18">
    <source>
        <dbReference type="SMART" id="SM00965"/>
    </source>
</evidence>
<dbReference type="Pfam" id="PF00593">
    <property type="entry name" value="TonB_dep_Rec_b-barrel"/>
    <property type="match status" value="1"/>
</dbReference>
<dbReference type="Proteomes" id="UP000308917">
    <property type="component" value="Unassembled WGS sequence"/>
</dbReference>
<dbReference type="InterPro" id="IPR012910">
    <property type="entry name" value="Plug_dom"/>
</dbReference>
<keyword evidence="10 16" id="KW-0798">TonB box</keyword>
<evidence type="ECO:0000256" key="16">
    <source>
        <dbReference type="RuleBase" id="RU003357"/>
    </source>
</evidence>
<comment type="subcellular location">
    <subcellularLocation>
        <location evidence="1 14">Cell outer membrane</location>
        <topology evidence="1 14">Multi-pass membrane protein</topology>
    </subcellularLocation>
</comment>
<dbReference type="PROSITE" id="PS01156">
    <property type="entry name" value="TONB_DEPENDENT_REC_2"/>
    <property type="match status" value="1"/>
</dbReference>
<proteinExistence type="inferred from homology"/>
<dbReference type="OrthoDB" id="174652at2"/>
<dbReference type="CDD" id="cd01347">
    <property type="entry name" value="ligand_gated_channel"/>
    <property type="match status" value="1"/>
</dbReference>
<dbReference type="InterPro" id="IPR036942">
    <property type="entry name" value="Beta-barrel_TonB_sf"/>
</dbReference>
<evidence type="ECO:0000256" key="12">
    <source>
        <dbReference type="ARBA" id="ARBA00023170"/>
    </source>
</evidence>
<dbReference type="Gene3D" id="3.55.50.30">
    <property type="match status" value="1"/>
</dbReference>
<evidence type="ECO:0000256" key="15">
    <source>
        <dbReference type="PROSITE-ProRule" id="PRU10144"/>
    </source>
</evidence>
<accession>A0A4S8F7I1</accession>
<comment type="similarity">
    <text evidence="2 14 16">Belongs to the TonB-dependent receptor family.</text>
</comment>
<keyword evidence="20" id="KW-1185">Reference proteome</keyword>
<name>A0A4S8F7I1_9BURK</name>
<evidence type="ECO:0000256" key="8">
    <source>
        <dbReference type="ARBA" id="ARBA00023004"/>
    </source>
</evidence>
<dbReference type="Pfam" id="PF07715">
    <property type="entry name" value="Plug"/>
    <property type="match status" value="1"/>
</dbReference>
<dbReference type="GO" id="GO:0009279">
    <property type="term" value="C:cell outer membrane"/>
    <property type="evidence" value="ECO:0007669"/>
    <property type="project" value="UniProtKB-SubCell"/>
</dbReference>
<evidence type="ECO:0000256" key="4">
    <source>
        <dbReference type="ARBA" id="ARBA00022452"/>
    </source>
</evidence>
<dbReference type="AlphaFoldDB" id="A0A4S8F7I1"/>
<keyword evidence="3 14" id="KW-0813">Transport</keyword>
<evidence type="ECO:0000313" key="20">
    <source>
        <dbReference type="Proteomes" id="UP000308917"/>
    </source>
</evidence>
<dbReference type="InterPro" id="IPR011662">
    <property type="entry name" value="Secretin/TonB_short_N"/>
</dbReference>
<feature type="domain" description="Secretin/TonB short N-terminal" evidence="18">
    <location>
        <begin position="54"/>
        <end position="105"/>
    </location>
</feature>